<evidence type="ECO:0000313" key="3">
    <source>
        <dbReference type="Proteomes" id="UP000051859"/>
    </source>
</evidence>
<feature type="transmembrane region" description="Helical" evidence="1">
    <location>
        <begin position="20"/>
        <end position="37"/>
    </location>
</feature>
<organism evidence="2 3">
    <name type="scientific">Pediococcus stilesii</name>
    <dbReference type="NCBI Taxonomy" id="331679"/>
    <lineage>
        <taxon>Bacteria</taxon>
        <taxon>Bacillati</taxon>
        <taxon>Bacillota</taxon>
        <taxon>Bacilli</taxon>
        <taxon>Lactobacillales</taxon>
        <taxon>Lactobacillaceae</taxon>
        <taxon>Pediococcus</taxon>
    </lineage>
</organism>
<sequence length="106" mass="11990">MSVKLVGFLIKKGANMVDSVIGTLLILVIAGLQYILGGSVRFKYSGAIIPILFALFMLYMYLFAHKAGFWAFLVILIVGEILLLSIWDNRYETRQRKLSHAQTHKN</sequence>
<evidence type="ECO:0000256" key="1">
    <source>
        <dbReference type="SAM" id="Phobius"/>
    </source>
</evidence>
<comment type="caution">
    <text evidence="2">The sequence shown here is derived from an EMBL/GenBank/DDBJ whole genome shotgun (WGS) entry which is preliminary data.</text>
</comment>
<keyword evidence="1" id="KW-1133">Transmembrane helix</keyword>
<keyword evidence="3" id="KW-1185">Reference proteome</keyword>
<keyword evidence="1" id="KW-0472">Membrane</keyword>
<evidence type="ECO:0000313" key="2">
    <source>
        <dbReference type="EMBL" id="KRN94967.1"/>
    </source>
</evidence>
<protein>
    <submittedName>
        <fullName evidence="2">Uncharacterized protein</fullName>
    </submittedName>
</protein>
<accession>A0A0R2L8C6</accession>
<gene>
    <name evidence="2" type="ORF">IV81_GL000754</name>
</gene>
<dbReference type="PATRIC" id="fig|331679.3.peg.761"/>
<feature type="transmembrane region" description="Helical" evidence="1">
    <location>
        <begin position="69"/>
        <end position="87"/>
    </location>
</feature>
<dbReference type="EMBL" id="JQBX01000002">
    <property type="protein sequence ID" value="KRN94967.1"/>
    <property type="molecule type" value="Genomic_DNA"/>
</dbReference>
<dbReference type="AlphaFoldDB" id="A0A0R2L8C6"/>
<name>A0A0R2L8C6_9LACO</name>
<proteinExistence type="predicted"/>
<keyword evidence="1" id="KW-0812">Transmembrane</keyword>
<feature type="transmembrane region" description="Helical" evidence="1">
    <location>
        <begin position="44"/>
        <end position="63"/>
    </location>
</feature>
<dbReference type="Proteomes" id="UP000051859">
    <property type="component" value="Unassembled WGS sequence"/>
</dbReference>
<reference evidence="2 3" key="1">
    <citation type="journal article" date="2015" name="Genome Announc.">
        <title>Expanding the biotechnology potential of lactobacilli through comparative genomics of 213 strains and associated genera.</title>
        <authorList>
            <person name="Sun Z."/>
            <person name="Harris H.M."/>
            <person name="McCann A."/>
            <person name="Guo C."/>
            <person name="Argimon S."/>
            <person name="Zhang W."/>
            <person name="Yang X."/>
            <person name="Jeffery I.B."/>
            <person name="Cooney J.C."/>
            <person name="Kagawa T.F."/>
            <person name="Liu W."/>
            <person name="Song Y."/>
            <person name="Salvetti E."/>
            <person name="Wrobel A."/>
            <person name="Rasinkangas P."/>
            <person name="Parkhill J."/>
            <person name="Rea M.C."/>
            <person name="O'Sullivan O."/>
            <person name="Ritari J."/>
            <person name="Douillard F.P."/>
            <person name="Paul Ross R."/>
            <person name="Yang R."/>
            <person name="Briner A.E."/>
            <person name="Felis G.E."/>
            <person name="de Vos W.M."/>
            <person name="Barrangou R."/>
            <person name="Klaenhammer T.R."/>
            <person name="Caufield P.W."/>
            <person name="Cui Y."/>
            <person name="Zhang H."/>
            <person name="O'Toole P.W."/>
        </authorList>
    </citation>
    <scope>NUCLEOTIDE SEQUENCE [LARGE SCALE GENOMIC DNA]</scope>
    <source>
        <strain evidence="2 3">DSM 18001</strain>
    </source>
</reference>